<dbReference type="Pfam" id="PF03466">
    <property type="entry name" value="LysR_substrate"/>
    <property type="match status" value="1"/>
</dbReference>
<dbReference type="PANTHER" id="PTHR30346:SF0">
    <property type="entry name" value="HCA OPERON TRANSCRIPTIONAL ACTIVATOR HCAR"/>
    <property type="match status" value="1"/>
</dbReference>
<evidence type="ECO:0000256" key="1">
    <source>
        <dbReference type="ARBA" id="ARBA00009437"/>
    </source>
</evidence>
<proteinExistence type="inferred from homology"/>
<dbReference type="InterPro" id="IPR036388">
    <property type="entry name" value="WH-like_DNA-bd_sf"/>
</dbReference>
<dbReference type="AlphaFoldDB" id="A0A3G6JHN0"/>
<dbReference type="PRINTS" id="PR00039">
    <property type="entry name" value="HTHLYSR"/>
</dbReference>
<dbReference type="Proteomes" id="UP001200334">
    <property type="component" value="Unassembled WGS sequence"/>
</dbReference>
<reference evidence="7 8" key="2">
    <citation type="submission" date="2021-12" db="EMBL/GenBank/DDBJ databases">
        <title>Antimicrobial susceptibility of Lactobacillus delbrueckii subsp. lactis obtained from milk products and other habitats.</title>
        <authorList>
            <person name="Shani N."/>
        </authorList>
    </citation>
    <scope>NUCLEOTIDE SEQUENCE [LARGE SCALE GENOMIC DNA]</scope>
    <source>
        <strain evidence="7 8">FAM 21755</strain>
    </source>
</reference>
<evidence type="ECO:0000256" key="2">
    <source>
        <dbReference type="ARBA" id="ARBA00023015"/>
    </source>
</evidence>
<gene>
    <name evidence="6" type="ORF">DQL93_06035</name>
    <name evidence="7" type="ORF">LOB85_00875</name>
</gene>
<feature type="domain" description="HTH lysR-type" evidence="5">
    <location>
        <begin position="1"/>
        <end position="58"/>
    </location>
</feature>
<dbReference type="InterPro" id="IPR036390">
    <property type="entry name" value="WH_DNA-bd_sf"/>
</dbReference>
<dbReference type="PANTHER" id="PTHR30346">
    <property type="entry name" value="TRANSCRIPTIONAL DUAL REGULATOR HCAR-RELATED"/>
    <property type="match status" value="1"/>
</dbReference>
<dbReference type="InterPro" id="IPR005119">
    <property type="entry name" value="LysR_subst-bd"/>
</dbReference>
<dbReference type="PROSITE" id="PS50931">
    <property type="entry name" value="HTH_LYSR"/>
    <property type="match status" value="1"/>
</dbReference>
<dbReference type="GO" id="GO:0032993">
    <property type="term" value="C:protein-DNA complex"/>
    <property type="evidence" value="ECO:0007669"/>
    <property type="project" value="TreeGrafter"/>
</dbReference>
<sequence length="297" mass="34099">MDFEKLKMFCKVVEEGSFQKAAESEFVSQRAVSQMMKKLEDELGLKLFDREKNKIFVTPVGRDFYIYVRNMLQKFSVNVSALRYESTTKQRLICGYFSPFDGALLREKLYGFLDKKMQLSIVHESIDHLLSDIANGLVDLATVLDYGDPGLVVTEPDLASADVYENEMIMGVSDLNPLSKLEEFPLTEIGNLPVLYYMPEENSNYLRQAFLSTLPEECQASCAHISNIEQMQMLVSLNKAVAFYPKGLFEYVLTDREHIRYLPLAGMQERSRYKIKVIYNPHSDKLSLIKKLLASFE</sequence>
<dbReference type="FunFam" id="1.10.10.10:FF:000001">
    <property type="entry name" value="LysR family transcriptional regulator"/>
    <property type="match status" value="1"/>
</dbReference>
<evidence type="ECO:0000256" key="4">
    <source>
        <dbReference type="ARBA" id="ARBA00023163"/>
    </source>
</evidence>
<protein>
    <submittedName>
        <fullName evidence="6">LysR family transcriptional regulator</fullName>
    </submittedName>
</protein>
<dbReference type="GO" id="GO:0003677">
    <property type="term" value="F:DNA binding"/>
    <property type="evidence" value="ECO:0007669"/>
    <property type="project" value="UniProtKB-KW"/>
</dbReference>
<dbReference type="RefSeq" id="WP_003613059.1">
    <property type="nucleotide sequence ID" value="NZ_JAJNTK010000009.1"/>
</dbReference>
<evidence type="ECO:0000313" key="7">
    <source>
        <dbReference type="EMBL" id="MCD5562730.1"/>
    </source>
</evidence>
<comment type="similarity">
    <text evidence="1">Belongs to the LysR transcriptional regulatory family.</text>
</comment>
<dbReference type="CDD" id="cd05466">
    <property type="entry name" value="PBP2_LTTR_substrate"/>
    <property type="match status" value="1"/>
</dbReference>
<accession>A0A3G6JHN0</accession>
<name>A0A3G6JHN0_LACDL</name>
<dbReference type="EMBL" id="JAJNUY010000002">
    <property type="protein sequence ID" value="MCD5562730.1"/>
    <property type="molecule type" value="Genomic_DNA"/>
</dbReference>
<organism evidence="6">
    <name type="scientific">Lactobacillus delbrueckii subsp. lactis</name>
    <dbReference type="NCBI Taxonomy" id="29397"/>
    <lineage>
        <taxon>Bacteria</taxon>
        <taxon>Bacillati</taxon>
        <taxon>Bacillota</taxon>
        <taxon>Bacilli</taxon>
        <taxon>Lactobacillales</taxon>
        <taxon>Lactobacillaceae</taxon>
        <taxon>Lactobacillus</taxon>
    </lineage>
</organism>
<evidence type="ECO:0000313" key="6">
    <source>
        <dbReference type="EMBL" id="AZA16130.1"/>
    </source>
</evidence>
<keyword evidence="4" id="KW-0804">Transcription</keyword>
<keyword evidence="3" id="KW-0238">DNA-binding</keyword>
<dbReference type="Pfam" id="PF00126">
    <property type="entry name" value="HTH_1"/>
    <property type="match status" value="1"/>
</dbReference>
<reference evidence="6" key="1">
    <citation type="submission" date="2018-07" db="EMBL/GenBank/DDBJ databases">
        <authorList>
            <person name="Somerville V."/>
        </authorList>
    </citation>
    <scope>NUCLEOTIDE SEQUENCE</scope>
    <source>
        <strain evidence="6">NWC_2_2</strain>
    </source>
</reference>
<dbReference type="Gene3D" id="1.10.10.10">
    <property type="entry name" value="Winged helix-like DNA-binding domain superfamily/Winged helix DNA-binding domain"/>
    <property type="match status" value="1"/>
</dbReference>
<dbReference type="SUPFAM" id="SSF53850">
    <property type="entry name" value="Periplasmic binding protein-like II"/>
    <property type="match status" value="1"/>
</dbReference>
<evidence type="ECO:0000256" key="3">
    <source>
        <dbReference type="ARBA" id="ARBA00023125"/>
    </source>
</evidence>
<dbReference type="GO" id="GO:0003700">
    <property type="term" value="F:DNA-binding transcription factor activity"/>
    <property type="evidence" value="ECO:0007669"/>
    <property type="project" value="InterPro"/>
</dbReference>
<dbReference type="EMBL" id="CP031023">
    <property type="protein sequence ID" value="AZA16130.1"/>
    <property type="molecule type" value="Genomic_DNA"/>
</dbReference>
<dbReference type="InterPro" id="IPR000847">
    <property type="entry name" value="LysR_HTH_N"/>
</dbReference>
<dbReference type="SUPFAM" id="SSF46785">
    <property type="entry name" value="Winged helix' DNA-binding domain"/>
    <property type="match status" value="1"/>
</dbReference>
<keyword evidence="2" id="KW-0805">Transcription regulation</keyword>
<dbReference type="Gene3D" id="3.40.190.10">
    <property type="entry name" value="Periplasmic binding protein-like II"/>
    <property type="match status" value="2"/>
</dbReference>
<evidence type="ECO:0000313" key="8">
    <source>
        <dbReference type="Proteomes" id="UP001200334"/>
    </source>
</evidence>
<evidence type="ECO:0000259" key="5">
    <source>
        <dbReference type="PROSITE" id="PS50931"/>
    </source>
</evidence>